<dbReference type="SUPFAM" id="SSF51905">
    <property type="entry name" value="FAD/NAD(P)-binding domain"/>
    <property type="match status" value="1"/>
</dbReference>
<keyword evidence="5" id="KW-0503">Monooxygenase</keyword>
<evidence type="ECO:0000256" key="6">
    <source>
        <dbReference type="SAM" id="MobiDB-lite"/>
    </source>
</evidence>
<dbReference type="FunFam" id="3.50.50.60:FF:000115">
    <property type="entry name" value="Salicylate hydroxylase, putative"/>
    <property type="match status" value="1"/>
</dbReference>
<evidence type="ECO:0000256" key="5">
    <source>
        <dbReference type="ARBA" id="ARBA00023033"/>
    </source>
</evidence>
<dbReference type="OrthoDB" id="16820at2759"/>
<accession>A0A5N6UNA5</accession>
<proteinExistence type="inferred from homology"/>
<dbReference type="SUPFAM" id="SSF54373">
    <property type="entry name" value="FAD-linked reductases, C-terminal domain"/>
    <property type="match status" value="1"/>
</dbReference>
<dbReference type="PANTHER" id="PTHR13789:SF307">
    <property type="entry name" value="HYDROXYLASE, PUTATIVE (AFU_ORTHOLOGUE AFUA_2G04330)-RELATED"/>
    <property type="match status" value="1"/>
</dbReference>
<dbReference type="AlphaFoldDB" id="A0A5N6UNA5"/>
<dbReference type="InterPro" id="IPR050493">
    <property type="entry name" value="FAD-dep_Monooxygenase_BioMet"/>
</dbReference>
<dbReference type="EMBL" id="ML738662">
    <property type="protein sequence ID" value="KAE8160122.1"/>
    <property type="molecule type" value="Genomic_DNA"/>
</dbReference>
<feature type="region of interest" description="Disordered" evidence="6">
    <location>
        <begin position="369"/>
        <end position="388"/>
    </location>
</feature>
<dbReference type="InterPro" id="IPR036188">
    <property type="entry name" value="FAD/NAD-bd_sf"/>
</dbReference>
<keyword evidence="4" id="KW-0560">Oxidoreductase</keyword>
<dbReference type="GO" id="GO:0004497">
    <property type="term" value="F:monooxygenase activity"/>
    <property type="evidence" value="ECO:0007669"/>
    <property type="project" value="UniProtKB-KW"/>
</dbReference>
<evidence type="ECO:0000313" key="8">
    <source>
        <dbReference type="EMBL" id="KAE8160122.1"/>
    </source>
</evidence>
<dbReference type="PRINTS" id="PR00420">
    <property type="entry name" value="RNGMNOXGNASE"/>
</dbReference>
<evidence type="ECO:0000313" key="9">
    <source>
        <dbReference type="Proteomes" id="UP000326950"/>
    </source>
</evidence>
<dbReference type="GO" id="GO:0071949">
    <property type="term" value="F:FAD binding"/>
    <property type="evidence" value="ECO:0007669"/>
    <property type="project" value="InterPro"/>
</dbReference>
<evidence type="ECO:0000256" key="4">
    <source>
        <dbReference type="ARBA" id="ARBA00023002"/>
    </source>
</evidence>
<dbReference type="PANTHER" id="PTHR13789">
    <property type="entry name" value="MONOOXYGENASE"/>
    <property type="match status" value="1"/>
</dbReference>
<evidence type="ECO:0000256" key="1">
    <source>
        <dbReference type="ARBA" id="ARBA00007992"/>
    </source>
</evidence>
<keyword evidence="9" id="KW-1185">Reference proteome</keyword>
<evidence type="ECO:0000259" key="7">
    <source>
        <dbReference type="Pfam" id="PF01494"/>
    </source>
</evidence>
<sequence>MVAQAKTPLQVIVVGAGMLPLFWESEQRIGGMAAALTLGSKGHHVIILESAPKLLEIGAGIQVSPNMLRIFDCWGVSPLIHSKDVALEHIHVRRWQDGSLLGTMPVNKTYGQQVVIHRADLHNALIEQALALPNVELRVNSTVTDVQFDPASVTLADDTVVQGDIVIAADGIKSTIRGHLLGEDALSKAIPTGDAAYRIMLPRSTMENDPELRELVDEPQATRWLGPERHIIAYPVRKHELFNVVLLHPDGHGVEESWTTKGSKQEMVDNYRGWDRRVRKLIDLVAEDEVLEWKLCLHSPLKTWIKGSVALIGDACHPMLPYVAQGAAQAVEDAAALGVLLSTISSKNEIHMALQAYEKSRKQRAETVQQSGSANRITLHLPDGPEQQARDEQFRLSMTGGSNPDRWTDRETQNFLWGWDAEKAALEAWNEMRDENVLEPRHHL</sequence>
<organism evidence="8 9">
    <name type="scientific">Aspergillus tamarii</name>
    <dbReference type="NCBI Taxonomy" id="41984"/>
    <lineage>
        <taxon>Eukaryota</taxon>
        <taxon>Fungi</taxon>
        <taxon>Dikarya</taxon>
        <taxon>Ascomycota</taxon>
        <taxon>Pezizomycotina</taxon>
        <taxon>Eurotiomycetes</taxon>
        <taxon>Eurotiomycetidae</taxon>
        <taxon>Eurotiales</taxon>
        <taxon>Aspergillaceae</taxon>
        <taxon>Aspergillus</taxon>
        <taxon>Aspergillus subgen. Circumdati</taxon>
    </lineage>
</organism>
<keyword evidence="3" id="KW-0274">FAD</keyword>
<keyword evidence="2" id="KW-0285">Flavoprotein</keyword>
<dbReference type="Gene3D" id="3.50.50.60">
    <property type="entry name" value="FAD/NAD(P)-binding domain"/>
    <property type="match status" value="1"/>
</dbReference>
<reference evidence="8 9" key="1">
    <citation type="submission" date="2019-04" db="EMBL/GenBank/DDBJ databases">
        <title>Friends and foes A comparative genomics study of 23 Aspergillus species from section Flavi.</title>
        <authorList>
            <consortium name="DOE Joint Genome Institute"/>
            <person name="Kjaerbolling I."/>
            <person name="Vesth T."/>
            <person name="Frisvad J.C."/>
            <person name="Nybo J.L."/>
            <person name="Theobald S."/>
            <person name="Kildgaard S."/>
            <person name="Isbrandt T."/>
            <person name="Kuo A."/>
            <person name="Sato A."/>
            <person name="Lyhne E.K."/>
            <person name="Kogle M.E."/>
            <person name="Wiebenga A."/>
            <person name="Kun R.S."/>
            <person name="Lubbers R.J."/>
            <person name="Makela M.R."/>
            <person name="Barry K."/>
            <person name="Chovatia M."/>
            <person name="Clum A."/>
            <person name="Daum C."/>
            <person name="Haridas S."/>
            <person name="He G."/>
            <person name="LaButti K."/>
            <person name="Lipzen A."/>
            <person name="Mondo S."/>
            <person name="Riley R."/>
            <person name="Salamov A."/>
            <person name="Simmons B.A."/>
            <person name="Magnuson J.K."/>
            <person name="Henrissat B."/>
            <person name="Mortensen U.H."/>
            <person name="Larsen T.O."/>
            <person name="Devries R.P."/>
            <person name="Grigoriev I.V."/>
            <person name="Machida M."/>
            <person name="Baker S.E."/>
            <person name="Andersen M.R."/>
        </authorList>
    </citation>
    <scope>NUCLEOTIDE SEQUENCE [LARGE SCALE GENOMIC DNA]</scope>
    <source>
        <strain evidence="8 9">CBS 117626</strain>
    </source>
</reference>
<feature type="domain" description="FAD-binding" evidence="7">
    <location>
        <begin position="30"/>
        <end position="369"/>
    </location>
</feature>
<dbReference type="InterPro" id="IPR002938">
    <property type="entry name" value="FAD-bd"/>
</dbReference>
<gene>
    <name evidence="8" type="ORF">BDV40DRAFT_302544</name>
</gene>
<dbReference type="Proteomes" id="UP000326950">
    <property type="component" value="Unassembled WGS sequence"/>
</dbReference>
<name>A0A5N6UNA5_ASPTM</name>
<dbReference type="Pfam" id="PF01494">
    <property type="entry name" value="FAD_binding_3"/>
    <property type="match status" value="1"/>
</dbReference>
<evidence type="ECO:0000256" key="3">
    <source>
        <dbReference type="ARBA" id="ARBA00022827"/>
    </source>
</evidence>
<evidence type="ECO:0000256" key="2">
    <source>
        <dbReference type="ARBA" id="ARBA00022630"/>
    </source>
</evidence>
<protein>
    <recommendedName>
        <fullName evidence="7">FAD-binding domain-containing protein</fullName>
    </recommendedName>
</protein>
<comment type="similarity">
    <text evidence="1">Belongs to the paxM FAD-dependent monooxygenase family.</text>
</comment>